<accession>A0A2N6Q3S7</accession>
<reference evidence="2 3" key="1">
    <citation type="submission" date="2017-09" db="EMBL/GenBank/DDBJ databases">
        <title>Bacterial strain isolated from the female urinary microbiota.</title>
        <authorList>
            <person name="Thomas-White K."/>
            <person name="Kumar N."/>
            <person name="Forster S."/>
            <person name="Putonti C."/>
            <person name="Lawley T."/>
            <person name="Wolfe A.J."/>
        </authorList>
    </citation>
    <scope>NUCLEOTIDE SEQUENCE [LARGE SCALE GENOMIC DNA]</scope>
    <source>
        <strain evidence="2 3">UMB0818</strain>
    </source>
</reference>
<evidence type="ECO:0000313" key="3">
    <source>
        <dbReference type="Proteomes" id="UP000235661"/>
    </source>
</evidence>
<proteinExistence type="predicted"/>
<gene>
    <name evidence="2" type="ORF">CJ232_10060</name>
</gene>
<name>A0A2N6Q3S7_9BACT</name>
<dbReference type="Proteomes" id="UP000235661">
    <property type="component" value="Unassembled WGS sequence"/>
</dbReference>
<feature type="chain" id="PRO_5014737028" description="GLPGLI family protein" evidence="1">
    <location>
        <begin position="25"/>
        <end position="273"/>
    </location>
</feature>
<dbReference type="AlphaFoldDB" id="A0A2N6Q3S7"/>
<dbReference type="Pfam" id="PF09697">
    <property type="entry name" value="Porph_ging"/>
    <property type="match status" value="1"/>
</dbReference>
<dbReference type="RefSeq" id="WP_102188890.1">
    <property type="nucleotide sequence ID" value="NZ_PNGI01000027.1"/>
</dbReference>
<sequence length="273" mass="30332">MKYRYKIILIFLAAVFKLSSICGQTDTATLKISYKAAFKSCVERPQLFDDMILLVGKHSSSFYSATNITQQQTLDSVVQTTGGNLSQVLAASSKMRASSKLGQHYVVLKNYPIANKLTYTTELVGNTAFKYEEAMPTLEWELLDGDSIIAEYSCNKARTAFRGRVWTVWYTPDLTISEGPWKLCGLPGLILKAVSDNAEYTFECTGIQKGHGEKIAIAKKNFINTNAADLQKLEVLTATDPQEAIIRLKGVRGSGNIKKRKLTPLLIEDLNKK</sequence>
<evidence type="ECO:0000313" key="2">
    <source>
        <dbReference type="EMBL" id="PMC08022.1"/>
    </source>
</evidence>
<evidence type="ECO:0000256" key="1">
    <source>
        <dbReference type="SAM" id="SignalP"/>
    </source>
</evidence>
<comment type="caution">
    <text evidence="2">The sequence shown here is derived from an EMBL/GenBank/DDBJ whole genome shotgun (WGS) entry which is preliminary data.</text>
</comment>
<organism evidence="2 3">
    <name type="scientific">Hoylesella timonensis</name>
    <dbReference type="NCBI Taxonomy" id="386414"/>
    <lineage>
        <taxon>Bacteria</taxon>
        <taxon>Pseudomonadati</taxon>
        <taxon>Bacteroidota</taxon>
        <taxon>Bacteroidia</taxon>
        <taxon>Bacteroidales</taxon>
        <taxon>Prevotellaceae</taxon>
        <taxon>Hoylesella</taxon>
    </lineage>
</organism>
<evidence type="ECO:0008006" key="4">
    <source>
        <dbReference type="Google" id="ProtNLM"/>
    </source>
</evidence>
<feature type="signal peptide" evidence="1">
    <location>
        <begin position="1"/>
        <end position="24"/>
    </location>
</feature>
<keyword evidence="1" id="KW-0732">Signal</keyword>
<dbReference type="EMBL" id="PNGI01000027">
    <property type="protein sequence ID" value="PMC08022.1"/>
    <property type="molecule type" value="Genomic_DNA"/>
</dbReference>
<dbReference type="NCBIfam" id="TIGR01200">
    <property type="entry name" value="GLPGLI"/>
    <property type="match status" value="1"/>
</dbReference>
<dbReference type="InterPro" id="IPR005901">
    <property type="entry name" value="GLPGLI"/>
</dbReference>
<protein>
    <recommendedName>
        <fullName evidence="4">GLPGLI family protein</fullName>
    </recommendedName>
</protein>